<feature type="chain" id="PRO_5027048375" description="Lysozyme inhibitor LprI-like N-terminal domain-containing protein" evidence="1">
    <location>
        <begin position="22"/>
        <end position="137"/>
    </location>
</feature>
<dbReference type="RefSeq" id="WP_254613752.1">
    <property type="nucleotide sequence ID" value="NZ_CABVPU010000003.1"/>
</dbReference>
<name>A0A6P2I2T9_BURL3</name>
<organism evidence="3 4">
    <name type="scientific">Burkholderia lata (strain ATCC 17760 / DSM 23089 / LMG 22485 / NCIMB 9086 / R18194 / 383)</name>
    <dbReference type="NCBI Taxonomy" id="482957"/>
    <lineage>
        <taxon>Bacteria</taxon>
        <taxon>Pseudomonadati</taxon>
        <taxon>Pseudomonadota</taxon>
        <taxon>Betaproteobacteria</taxon>
        <taxon>Burkholderiales</taxon>
        <taxon>Burkholderiaceae</taxon>
        <taxon>Burkholderia</taxon>
        <taxon>Burkholderia cepacia complex</taxon>
    </lineage>
</organism>
<feature type="domain" description="Lysozyme inhibitor LprI-like N-terminal" evidence="2">
    <location>
        <begin position="33"/>
        <end position="124"/>
    </location>
</feature>
<keyword evidence="1" id="KW-0732">Signal</keyword>
<dbReference type="AlphaFoldDB" id="A0A6P2I2T9"/>
<evidence type="ECO:0000313" key="3">
    <source>
        <dbReference type="EMBL" id="VWB23914.1"/>
    </source>
</evidence>
<dbReference type="Pfam" id="PF07007">
    <property type="entry name" value="LprI"/>
    <property type="match status" value="1"/>
</dbReference>
<proteinExistence type="predicted"/>
<protein>
    <recommendedName>
        <fullName evidence="2">Lysozyme inhibitor LprI-like N-terminal domain-containing protein</fullName>
    </recommendedName>
</protein>
<gene>
    <name evidence="3" type="ORF">BLA15945_00993</name>
</gene>
<dbReference type="Proteomes" id="UP000494174">
    <property type="component" value="Unassembled WGS sequence"/>
</dbReference>
<feature type="signal peptide" evidence="1">
    <location>
        <begin position="1"/>
        <end position="21"/>
    </location>
</feature>
<evidence type="ECO:0000313" key="4">
    <source>
        <dbReference type="Proteomes" id="UP000494174"/>
    </source>
</evidence>
<accession>A0A6P2I2T9</accession>
<evidence type="ECO:0000259" key="2">
    <source>
        <dbReference type="Pfam" id="PF07007"/>
    </source>
</evidence>
<evidence type="ECO:0000256" key="1">
    <source>
        <dbReference type="SAM" id="SignalP"/>
    </source>
</evidence>
<reference evidence="3 4" key="1">
    <citation type="submission" date="2019-09" db="EMBL/GenBank/DDBJ databases">
        <authorList>
            <person name="Depoorter E."/>
        </authorList>
    </citation>
    <scope>NUCLEOTIDE SEQUENCE [LARGE SCALE GENOMIC DNA]</scope>
    <source>
        <strain evidence="3">R-15945</strain>
    </source>
</reference>
<dbReference type="Gene3D" id="1.20.1270.180">
    <property type="match status" value="1"/>
</dbReference>
<sequence>MKKSLVVSLLAASAFSIAVHAATPTKVDPVKACFDRAQNQDQTAACYDKAIGTQKKRLNAAYNKLIAHRKDDPKAIDALNQMQKNWIKWRDGTIDFMGHNVAANGSTLQTVSNDFMLDAVTKQADLLESIRDMEGGE</sequence>
<dbReference type="InterPro" id="IPR009739">
    <property type="entry name" value="LprI-like_N"/>
</dbReference>
<dbReference type="EMBL" id="CABVPU010000003">
    <property type="protein sequence ID" value="VWB23914.1"/>
    <property type="molecule type" value="Genomic_DNA"/>
</dbReference>